<comment type="similarity">
    <text evidence="3">Belongs to the acyl carrier protein (ACP) family.</text>
</comment>
<dbReference type="PANTHER" id="PTHR20863">
    <property type="entry name" value="ACYL CARRIER PROTEIN"/>
    <property type="match status" value="1"/>
</dbReference>
<dbReference type="KEGG" id="mbr:MONBRDRAFT_36740"/>
<dbReference type="InParanoid" id="A9UX83"/>
<keyword evidence="13 14" id="KW-0275">Fatty acid biosynthesis</keyword>
<dbReference type="eggNOG" id="KOG1748">
    <property type="taxonomic scope" value="Eukaryota"/>
</dbReference>
<dbReference type="InterPro" id="IPR009081">
    <property type="entry name" value="PP-bd_ACP"/>
</dbReference>
<dbReference type="GO" id="GO:0000035">
    <property type="term" value="F:acyl binding"/>
    <property type="evidence" value="ECO:0000318"/>
    <property type="project" value="GO_Central"/>
</dbReference>
<keyword evidence="9" id="KW-0809">Transit peptide</keyword>
<feature type="domain" description="Carrier" evidence="15">
    <location>
        <begin position="39"/>
        <end position="115"/>
    </location>
</feature>
<dbReference type="InterPro" id="IPR036736">
    <property type="entry name" value="ACP-like_sf"/>
</dbReference>
<reference evidence="16 17" key="1">
    <citation type="journal article" date="2008" name="Nature">
        <title>The genome of the choanoflagellate Monosiga brevicollis and the origin of metazoans.</title>
        <authorList>
            <consortium name="JGI Sequencing"/>
            <person name="King N."/>
            <person name="Westbrook M.J."/>
            <person name="Young S.L."/>
            <person name="Kuo A."/>
            <person name="Abedin M."/>
            <person name="Chapman J."/>
            <person name="Fairclough S."/>
            <person name="Hellsten U."/>
            <person name="Isogai Y."/>
            <person name="Letunic I."/>
            <person name="Marr M."/>
            <person name="Pincus D."/>
            <person name="Putnam N."/>
            <person name="Rokas A."/>
            <person name="Wright K.J."/>
            <person name="Zuzow R."/>
            <person name="Dirks W."/>
            <person name="Good M."/>
            <person name="Goodstein D."/>
            <person name="Lemons D."/>
            <person name="Li W."/>
            <person name="Lyons J.B."/>
            <person name="Morris A."/>
            <person name="Nichols S."/>
            <person name="Richter D.J."/>
            <person name="Salamov A."/>
            <person name="Bork P."/>
            <person name="Lim W.A."/>
            <person name="Manning G."/>
            <person name="Miller W.T."/>
            <person name="McGinnis W."/>
            <person name="Shapiro H."/>
            <person name="Tjian R."/>
            <person name="Grigoriev I.V."/>
            <person name="Rokhsar D."/>
        </authorList>
    </citation>
    <scope>NUCLEOTIDE SEQUENCE [LARGE SCALE GENOMIC DNA]</scope>
    <source>
        <strain evidence="17">MX1 / ATCC 50154</strain>
    </source>
</reference>
<evidence type="ECO:0000256" key="2">
    <source>
        <dbReference type="ARBA" id="ARBA00005194"/>
    </source>
</evidence>
<sequence>MSALRNILRTSQVALRATRTPMSRTCVVAQQRFYAVSQTDAEAGVLQILKDFGAIENKSAITLDSHFINDLGLDSLDAVEIVMAVEHEFSLEIPDAEAEKILTGRQAAEYVSANAP</sequence>
<dbReference type="GO" id="GO:0005739">
    <property type="term" value="C:mitochondrion"/>
    <property type="evidence" value="ECO:0000318"/>
    <property type="project" value="GO_Central"/>
</dbReference>
<evidence type="ECO:0000256" key="5">
    <source>
        <dbReference type="ARBA" id="ARBA00022450"/>
    </source>
</evidence>
<evidence type="ECO:0000313" key="16">
    <source>
        <dbReference type="EMBL" id="EDQ90174.1"/>
    </source>
</evidence>
<evidence type="ECO:0000256" key="7">
    <source>
        <dbReference type="ARBA" id="ARBA00022553"/>
    </source>
</evidence>
<comment type="function">
    <text evidence="14">Carrier of the growing fatty acid chain in fatty acid biosynthesis.</text>
</comment>
<evidence type="ECO:0000313" key="17">
    <source>
        <dbReference type="Proteomes" id="UP000001357"/>
    </source>
</evidence>
<evidence type="ECO:0000256" key="3">
    <source>
        <dbReference type="ARBA" id="ARBA00010930"/>
    </source>
</evidence>
<dbReference type="NCBIfam" id="TIGR00517">
    <property type="entry name" value="acyl_carrier"/>
    <property type="match status" value="1"/>
</dbReference>
<dbReference type="STRING" id="81824.A9UX83"/>
<dbReference type="Gene3D" id="1.10.1200.10">
    <property type="entry name" value="ACP-like"/>
    <property type="match status" value="1"/>
</dbReference>
<keyword evidence="5 14" id="KW-0596">Phosphopantetheine</keyword>
<dbReference type="InterPro" id="IPR003231">
    <property type="entry name" value="ACP"/>
</dbReference>
<keyword evidence="10" id="KW-0249">Electron transport</keyword>
<evidence type="ECO:0000256" key="14">
    <source>
        <dbReference type="RuleBase" id="RU000722"/>
    </source>
</evidence>
<dbReference type="AlphaFoldDB" id="A9UX83"/>
<evidence type="ECO:0000256" key="4">
    <source>
        <dbReference type="ARBA" id="ARBA00022448"/>
    </source>
</evidence>
<dbReference type="Proteomes" id="UP000001357">
    <property type="component" value="Unassembled WGS sequence"/>
</dbReference>
<dbReference type="PROSITE" id="PS00012">
    <property type="entry name" value="PHOSPHOPANTETHEINE"/>
    <property type="match status" value="1"/>
</dbReference>
<evidence type="ECO:0000256" key="12">
    <source>
        <dbReference type="ARBA" id="ARBA00023128"/>
    </source>
</evidence>
<dbReference type="GeneID" id="5890088"/>
<dbReference type="SUPFAM" id="SSF47336">
    <property type="entry name" value="ACP-like"/>
    <property type="match status" value="1"/>
</dbReference>
<accession>A9UX83</accession>
<comment type="subcellular location">
    <subcellularLocation>
        <location evidence="1">Mitochondrion</location>
    </subcellularLocation>
</comment>
<dbReference type="EMBL" id="CH991548">
    <property type="protein sequence ID" value="EDQ90174.1"/>
    <property type="molecule type" value="Genomic_DNA"/>
</dbReference>
<dbReference type="PROSITE" id="PS50075">
    <property type="entry name" value="CARRIER"/>
    <property type="match status" value="1"/>
</dbReference>
<dbReference type="GO" id="GO:0000036">
    <property type="term" value="F:acyl carrier activity"/>
    <property type="evidence" value="ECO:0000318"/>
    <property type="project" value="GO_Central"/>
</dbReference>
<evidence type="ECO:0000256" key="8">
    <source>
        <dbReference type="ARBA" id="ARBA00022832"/>
    </source>
</evidence>
<evidence type="ECO:0000259" key="15">
    <source>
        <dbReference type="PROSITE" id="PS50075"/>
    </source>
</evidence>
<keyword evidence="11" id="KW-0443">Lipid metabolism</keyword>
<dbReference type="Pfam" id="PF00550">
    <property type="entry name" value="PP-binding"/>
    <property type="match status" value="1"/>
</dbReference>
<keyword evidence="17" id="KW-1185">Reference proteome</keyword>
<dbReference type="OMA" id="MAVEHEF"/>
<keyword evidence="12" id="KW-0496">Mitochondrion</keyword>
<evidence type="ECO:0000256" key="13">
    <source>
        <dbReference type="ARBA" id="ARBA00023160"/>
    </source>
</evidence>
<keyword evidence="4" id="KW-0813">Transport</keyword>
<evidence type="ECO:0000256" key="1">
    <source>
        <dbReference type="ARBA" id="ARBA00004173"/>
    </source>
</evidence>
<gene>
    <name evidence="16" type="ORF">MONBRDRAFT_36740</name>
</gene>
<dbReference type="FunFam" id="1.10.1200.10:FF:000003">
    <property type="entry name" value="Acyl carrier protein"/>
    <property type="match status" value="1"/>
</dbReference>
<proteinExistence type="inferred from homology"/>
<evidence type="ECO:0000256" key="6">
    <source>
        <dbReference type="ARBA" id="ARBA00022516"/>
    </source>
</evidence>
<evidence type="ECO:0000256" key="9">
    <source>
        <dbReference type="ARBA" id="ARBA00022946"/>
    </source>
</evidence>
<protein>
    <recommendedName>
        <fullName evidence="14">Acyl carrier protein</fullName>
    </recommendedName>
</protein>
<keyword evidence="8" id="KW-0276">Fatty acid metabolism</keyword>
<dbReference type="PANTHER" id="PTHR20863:SF28">
    <property type="entry name" value="ACYL CARRIER PROTEIN, MITOCHONDRIAL"/>
    <property type="match status" value="1"/>
</dbReference>
<keyword evidence="6 14" id="KW-0444">Lipid biosynthesis</keyword>
<dbReference type="HAMAP" id="MF_01217">
    <property type="entry name" value="Acyl_carrier"/>
    <property type="match status" value="1"/>
</dbReference>
<dbReference type="RefSeq" id="XP_001744941.1">
    <property type="nucleotide sequence ID" value="XM_001744889.1"/>
</dbReference>
<name>A9UX83_MONBE</name>
<organism evidence="16 17">
    <name type="scientific">Monosiga brevicollis</name>
    <name type="common">Choanoflagellate</name>
    <dbReference type="NCBI Taxonomy" id="81824"/>
    <lineage>
        <taxon>Eukaryota</taxon>
        <taxon>Choanoflagellata</taxon>
        <taxon>Craspedida</taxon>
        <taxon>Salpingoecidae</taxon>
        <taxon>Monosiga</taxon>
    </lineage>
</organism>
<evidence type="ECO:0000256" key="10">
    <source>
        <dbReference type="ARBA" id="ARBA00022982"/>
    </source>
</evidence>
<evidence type="ECO:0000256" key="11">
    <source>
        <dbReference type="ARBA" id="ARBA00023098"/>
    </source>
</evidence>
<keyword evidence="7" id="KW-0597">Phosphoprotein</keyword>
<dbReference type="InterPro" id="IPR006162">
    <property type="entry name" value="Ppantetheine_attach_site"/>
</dbReference>
<comment type="pathway">
    <text evidence="2">Lipid metabolism; fatty acid biosynthesis.</text>
</comment>